<proteinExistence type="predicted"/>
<sequence length="214" mass="24223">MGSILDSQTVITAEQVLRVPTKTPENILALAGSLSPWWGKNSQVRHIKEIMYHEYEVVLLTVKNDWKFNKFVAPIKLPKKFYRTHTPVYGKHAIVFGIVLDYNLYWGDAVPKGKTYFASLNRAVHEVWEECEATFPKLKTKFNVSTHYCLYPNDTFGHGCLGSPSVGVNRKGNINLVGVIIGTTSTGYDLVIKISYLDKWIKTRSLLGSQMILQ</sequence>
<name>A0AAN8NUG8_POLSC</name>
<dbReference type="EMBL" id="JAWJWE010000036">
    <property type="protein sequence ID" value="KAK6629144.1"/>
    <property type="molecule type" value="Genomic_DNA"/>
</dbReference>
<evidence type="ECO:0000313" key="2">
    <source>
        <dbReference type="EMBL" id="KAK6629144.1"/>
    </source>
</evidence>
<dbReference type="InterPro" id="IPR001254">
    <property type="entry name" value="Trypsin_dom"/>
</dbReference>
<dbReference type="InterPro" id="IPR043504">
    <property type="entry name" value="Peptidase_S1_PA_chymotrypsin"/>
</dbReference>
<organism evidence="2 3">
    <name type="scientific">Polyplax serrata</name>
    <name type="common">Common mouse louse</name>
    <dbReference type="NCBI Taxonomy" id="468196"/>
    <lineage>
        <taxon>Eukaryota</taxon>
        <taxon>Metazoa</taxon>
        <taxon>Ecdysozoa</taxon>
        <taxon>Arthropoda</taxon>
        <taxon>Hexapoda</taxon>
        <taxon>Insecta</taxon>
        <taxon>Pterygota</taxon>
        <taxon>Neoptera</taxon>
        <taxon>Paraneoptera</taxon>
        <taxon>Psocodea</taxon>
        <taxon>Troctomorpha</taxon>
        <taxon>Phthiraptera</taxon>
        <taxon>Anoplura</taxon>
        <taxon>Polyplacidae</taxon>
        <taxon>Polyplax</taxon>
    </lineage>
</organism>
<dbReference type="GO" id="GO:0004252">
    <property type="term" value="F:serine-type endopeptidase activity"/>
    <property type="evidence" value="ECO:0007669"/>
    <property type="project" value="InterPro"/>
</dbReference>
<gene>
    <name evidence="2" type="ORF">RUM43_002961</name>
</gene>
<dbReference type="SUPFAM" id="SSF50494">
    <property type="entry name" value="Trypsin-like serine proteases"/>
    <property type="match status" value="1"/>
</dbReference>
<evidence type="ECO:0000313" key="3">
    <source>
        <dbReference type="Proteomes" id="UP001372834"/>
    </source>
</evidence>
<dbReference type="AlphaFoldDB" id="A0AAN8NUG8"/>
<feature type="domain" description="Peptidase S1" evidence="1">
    <location>
        <begin position="2"/>
        <end position="90"/>
    </location>
</feature>
<evidence type="ECO:0000259" key="1">
    <source>
        <dbReference type="Pfam" id="PF00089"/>
    </source>
</evidence>
<dbReference type="InterPro" id="IPR009003">
    <property type="entry name" value="Peptidase_S1_PA"/>
</dbReference>
<accession>A0AAN8NUG8</accession>
<dbReference type="Gene3D" id="2.40.10.10">
    <property type="entry name" value="Trypsin-like serine proteases"/>
    <property type="match status" value="1"/>
</dbReference>
<dbReference type="GO" id="GO:0006508">
    <property type="term" value="P:proteolysis"/>
    <property type="evidence" value="ECO:0007669"/>
    <property type="project" value="InterPro"/>
</dbReference>
<comment type="caution">
    <text evidence="2">The sequence shown here is derived from an EMBL/GenBank/DDBJ whole genome shotgun (WGS) entry which is preliminary data.</text>
</comment>
<protein>
    <recommendedName>
        <fullName evidence="1">Peptidase S1 domain-containing protein</fullName>
    </recommendedName>
</protein>
<dbReference type="Proteomes" id="UP001372834">
    <property type="component" value="Unassembled WGS sequence"/>
</dbReference>
<dbReference type="Pfam" id="PF00089">
    <property type="entry name" value="Trypsin"/>
    <property type="match status" value="1"/>
</dbReference>
<reference evidence="2 3" key="1">
    <citation type="submission" date="2023-10" db="EMBL/GenBank/DDBJ databases">
        <title>Genomes of two closely related lineages of the louse Polyplax serrata with different host specificities.</title>
        <authorList>
            <person name="Martinu J."/>
            <person name="Tarabai H."/>
            <person name="Stefka J."/>
            <person name="Hypsa V."/>
        </authorList>
    </citation>
    <scope>NUCLEOTIDE SEQUENCE [LARGE SCALE GENOMIC DNA]</scope>
    <source>
        <strain evidence="2">HR10_N</strain>
    </source>
</reference>